<dbReference type="AlphaFoldDB" id="A0A1S0U5A3"/>
<gene>
    <name evidence="1" type="ORF">LOAG_03283</name>
</gene>
<dbReference type="RefSeq" id="XP_003138868.1">
    <property type="nucleotide sequence ID" value="XM_003138820.1"/>
</dbReference>
<accession>A0A1S0U5A3</accession>
<organism evidence="1">
    <name type="scientific">Loa loa</name>
    <name type="common">Eye worm</name>
    <name type="synonym">Filaria loa</name>
    <dbReference type="NCBI Taxonomy" id="7209"/>
    <lineage>
        <taxon>Eukaryota</taxon>
        <taxon>Metazoa</taxon>
        <taxon>Ecdysozoa</taxon>
        <taxon>Nematoda</taxon>
        <taxon>Chromadorea</taxon>
        <taxon>Rhabditida</taxon>
        <taxon>Spirurina</taxon>
        <taxon>Spiruromorpha</taxon>
        <taxon>Filarioidea</taxon>
        <taxon>Onchocercidae</taxon>
        <taxon>Loa</taxon>
    </lineage>
</organism>
<evidence type="ECO:0000313" key="1">
    <source>
        <dbReference type="EMBL" id="EFO25203.1"/>
    </source>
</evidence>
<dbReference type="GeneID" id="9940674"/>
<protein>
    <submittedName>
        <fullName evidence="1">Uncharacterized protein</fullName>
    </submittedName>
</protein>
<proteinExistence type="predicted"/>
<dbReference type="InParanoid" id="A0A1S0U5A3"/>
<dbReference type="CTD" id="9940674"/>
<name>A0A1S0U5A3_LOALO</name>
<dbReference type="KEGG" id="loa:LOAG_03283"/>
<sequence>MKRRTAEYIQDDTRDSYGINFRLSRNRSLTMHEYYSHSCFAMHELFNNEFEAIQNVVTEKCIGCISKEERILCQSGHSSFHVATQADIAMIVHSNRVSMK</sequence>
<reference evidence="1" key="1">
    <citation type="submission" date="2012-04" db="EMBL/GenBank/DDBJ databases">
        <title>The Genome Sequence of Loa loa.</title>
        <authorList>
            <consortium name="The Broad Institute Genome Sequencing Platform"/>
            <consortium name="Broad Institute Genome Sequencing Center for Infectious Disease"/>
            <person name="Nutman T.B."/>
            <person name="Fink D.L."/>
            <person name="Russ C."/>
            <person name="Young S."/>
            <person name="Zeng Q."/>
            <person name="Gargeya S."/>
            <person name="Alvarado L."/>
            <person name="Berlin A."/>
            <person name="Chapman S.B."/>
            <person name="Chen Z."/>
            <person name="Freedman E."/>
            <person name="Gellesch M."/>
            <person name="Goldberg J."/>
            <person name="Griggs A."/>
            <person name="Gujja S."/>
            <person name="Heilman E.R."/>
            <person name="Heiman D."/>
            <person name="Howarth C."/>
            <person name="Mehta T."/>
            <person name="Neiman D."/>
            <person name="Pearson M."/>
            <person name="Roberts A."/>
            <person name="Saif S."/>
            <person name="Shea T."/>
            <person name="Shenoy N."/>
            <person name="Sisk P."/>
            <person name="Stolte C."/>
            <person name="Sykes S."/>
            <person name="White J."/>
            <person name="Yandava C."/>
            <person name="Haas B."/>
            <person name="Henn M.R."/>
            <person name="Nusbaum C."/>
            <person name="Birren B."/>
        </authorList>
    </citation>
    <scope>NUCLEOTIDE SEQUENCE [LARGE SCALE GENOMIC DNA]</scope>
</reference>
<dbReference type="EMBL" id="JH712288">
    <property type="protein sequence ID" value="EFO25203.1"/>
    <property type="molecule type" value="Genomic_DNA"/>
</dbReference>